<evidence type="ECO:0000256" key="1">
    <source>
        <dbReference type="SAM" id="MobiDB-lite"/>
    </source>
</evidence>
<dbReference type="Proteomes" id="UP001458880">
    <property type="component" value="Unassembled WGS sequence"/>
</dbReference>
<evidence type="ECO:0000313" key="2">
    <source>
        <dbReference type="EMBL" id="KAK9720211.1"/>
    </source>
</evidence>
<feature type="compositionally biased region" description="Basic and acidic residues" evidence="1">
    <location>
        <begin position="104"/>
        <end position="113"/>
    </location>
</feature>
<sequence>MLLLSNFEKYECILWVYLPCRKRLYNPEDPRNAGELLNYLDELSSGDKDYEAVKDCNHLDLSKDEGDYNIHQIGKGVLRQPLESHSSETGTIPKEPQNENAEQYENKKRNWKTTELRGKTEKIAIEKTLEPTSFKELETKSCNL</sequence>
<keyword evidence="3" id="KW-1185">Reference proteome</keyword>
<reference evidence="2 3" key="1">
    <citation type="journal article" date="2024" name="BMC Genomics">
        <title>De novo assembly and annotation of Popillia japonica's genome with initial clues to its potential as an invasive pest.</title>
        <authorList>
            <person name="Cucini C."/>
            <person name="Boschi S."/>
            <person name="Funari R."/>
            <person name="Cardaioli E."/>
            <person name="Iannotti N."/>
            <person name="Marturano G."/>
            <person name="Paoli F."/>
            <person name="Bruttini M."/>
            <person name="Carapelli A."/>
            <person name="Frati F."/>
            <person name="Nardi F."/>
        </authorList>
    </citation>
    <scope>NUCLEOTIDE SEQUENCE [LARGE SCALE GENOMIC DNA]</scope>
    <source>
        <strain evidence="2">DMR45628</strain>
    </source>
</reference>
<name>A0AAW1KJG9_POPJA</name>
<feature type="region of interest" description="Disordered" evidence="1">
    <location>
        <begin position="79"/>
        <end position="113"/>
    </location>
</feature>
<accession>A0AAW1KJG9</accession>
<evidence type="ECO:0000313" key="3">
    <source>
        <dbReference type="Proteomes" id="UP001458880"/>
    </source>
</evidence>
<organism evidence="2 3">
    <name type="scientific">Popillia japonica</name>
    <name type="common">Japanese beetle</name>
    <dbReference type="NCBI Taxonomy" id="7064"/>
    <lineage>
        <taxon>Eukaryota</taxon>
        <taxon>Metazoa</taxon>
        <taxon>Ecdysozoa</taxon>
        <taxon>Arthropoda</taxon>
        <taxon>Hexapoda</taxon>
        <taxon>Insecta</taxon>
        <taxon>Pterygota</taxon>
        <taxon>Neoptera</taxon>
        <taxon>Endopterygota</taxon>
        <taxon>Coleoptera</taxon>
        <taxon>Polyphaga</taxon>
        <taxon>Scarabaeiformia</taxon>
        <taxon>Scarabaeidae</taxon>
        <taxon>Rutelinae</taxon>
        <taxon>Popillia</taxon>
    </lineage>
</organism>
<dbReference type="EMBL" id="JASPKY010000212">
    <property type="protein sequence ID" value="KAK9720211.1"/>
    <property type="molecule type" value="Genomic_DNA"/>
</dbReference>
<comment type="caution">
    <text evidence="2">The sequence shown here is derived from an EMBL/GenBank/DDBJ whole genome shotgun (WGS) entry which is preliminary data.</text>
</comment>
<protein>
    <submittedName>
        <fullName evidence="2">Uncharacterized protein</fullName>
    </submittedName>
</protein>
<proteinExistence type="predicted"/>
<gene>
    <name evidence="2" type="ORF">QE152_g22202</name>
</gene>
<dbReference type="AlphaFoldDB" id="A0AAW1KJG9"/>